<evidence type="ECO:0000256" key="9">
    <source>
        <dbReference type="RuleBase" id="RU369031"/>
    </source>
</evidence>
<keyword evidence="3 9" id="KW-0507">mRNA processing</keyword>
<name>A0A7S2A5S7_TRICV</name>
<comment type="catalytic activity">
    <reaction evidence="7 9">
        <text>O-phospho-L-seryl-[protein] + H2O = L-seryl-[protein] + phosphate</text>
        <dbReference type="Rhea" id="RHEA:20629"/>
        <dbReference type="Rhea" id="RHEA-COMP:9863"/>
        <dbReference type="Rhea" id="RHEA-COMP:11604"/>
        <dbReference type="ChEBI" id="CHEBI:15377"/>
        <dbReference type="ChEBI" id="CHEBI:29999"/>
        <dbReference type="ChEBI" id="CHEBI:43474"/>
        <dbReference type="ChEBI" id="CHEBI:83421"/>
        <dbReference type="EC" id="3.1.3.16"/>
    </reaction>
</comment>
<evidence type="ECO:0000256" key="6">
    <source>
        <dbReference type="ARBA" id="ARBA00023242"/>
    </source>
</evidence>
<accession>A0A7S2A5S7</accession>
<comment type="catalytic activity">
    <reaction evidence="8 9">
        <text>O-phospho-L-threonyl-[protein] + H2O = L-threonyl-[protein] + phosphate</text>
        <dbReference type="Rhea" id="RHEA:47004"/>
        <dbReference type="Rhea" id="RHEA-COMP:11060"/>
        <dbReference type="Rhea" id="RHEA-COMP:11605"/>
        <dbReference type="ChEBI" id="CHEBI:15377"/>
        <dbReference type="ChEBI" id="CHEBI:30013"/>
        <dbReference type="ChEBI" id="CHEBI:43474"/>
        <dbReference type="ChEBI" id="CHEBI:61977"/>
        <dbReference type="EC" id="3.1.3.16"/>
    </reaction>
</comment>
<dbReference type="InterPro" id="IPR006811">
    <property type="entry name" value="RNA_pol_II_suA"/>
</dbReference>
<keyword evidence="4 9" id="KW-0378">Hydrolase</keyword>
<comment type="function">
    <text evidence="9">Protein phosphatase that catalyzes the dephosphorylation of the C-terminal domain of RNA polymerase II. Plays a role in RNA processing and termination.</text>
</comment>
<protein>
    <recommendedName>
        <fullName evidence="9">RNA polymerase II subunit A C-terminal domain phosphatase SSU72</fullName>
        <shortName evidence="9">CTD phosphatase SSU72</shortName>
        <ecNumber evidence="9">3.1.3.16</ecNumber>
    </recommendedName>
</protein>
<evidence type="ECO:0000256" key="1">
    <source>
        <dbReference type="ARBA" id="ARBA00004123"/>
    </source>
</evidence>
<evidence type="ECO:0000256" key="3">
    <source>
        <dbReference type="ARBA" id="ARBA00022664"/>
    </source>
</evidence>
<dbReference type="Pfam" id="PF04722">
    <property type="entry name" value="Ssu72"/>
    <property type="match status" value="1"/>
</dbReference>
<comment type="subcellular location">
    <subcellularLocation>
        <location evidence="1 9">Nucleus</location>
    </subcellularLocation>
</comment>
<evidence type="ECO:0000256" key="8">
    <source>
        <dbReference type="ARBA" id="ARBA00048336"/>
    </source>
</evidence>
<evidence type="ECO:0000256" key="5">
    <source>
        <dbReference type="ARBA" id="ARBA00022912"/>
    </source>
</evidence>
<feature type="compositionally biased region" description="Pro residues" evidence="10">
    <location>
        <begin position="24"/>
        <end position="38"/>
    </location>
</feature>
<comment type="similarity">
    <text evidence="2 9">Belongs to the SSU72 phosphatase family.</text>
</comment>
<proteinExistence type="inferred from homology"/>
<feature type="region of interest" description="Disordered" evidence="10">
    <location>
        <begin position="1"/>
        <end position="43"/>
    </location>
</feature>
<evidence type="ECO:0000256" key="2">
    <source>
        <dbReference type="ARBA" id="ARBA00008978"/>
    </source>
</evidence>
<evidence type="ECO:0000313" key="11">
    <source>
        <dbReference type="EMBL" id="CAD9358438.1"/>
    </source>
</evidence>
<keyword evidence="6 9" id="KW-0539">Nucleus</keyword>
<evidence type="ECO:0000256" key="7">
    <source>
        <dbReference type="ARBA" id="ARBA00047761"/>
    </source>
</evidence>
<sequence>MPVPPTAARHHHHHHGIPHSLRPPMLPRPQTPPGPPPASSRRPLSRLSFGVVCSSNINRSMEAHVVLGNAGLRVESYGTGTTVRLPGRSAMEPRVFKFGTPYEEMHASLAATPDDEAFFTHNGVLQLCRRGAAVKRAPQRWQDVPSREVQKHDVVIAFEERIFDAVIEDLQMREPTEDFLPIHVVCLDTKDNPHEAKLQGRVALELCWLLEGANDLVLEMPEILDAFQEERMTHTPIKVLYQLCYL</sequence>
<dbReference type="PANTHER" id="PTHR20383">
    <property type="entry name" value="RNA POLYMERASE II SUBUNIT A C-TERMINAL DOMAIN PHOSPHATASE"/>
    <property type="match status" value="1"/>
</dbReference>
<evidence type="ECO:0000256" key="10">
    <source>
        <dbReference type="SAM" id="MobiDB-lite"/>
    </source>
</evidence>
<dbReference type="EC" id="3.1.3.16" evidence="9"/>
<dbReference type="GO" id="GO:0005634">
    <property type="term" value="C:nucleus"/>
    <property type="evidence" value="ECO:0007669"/>
    <property type="project" value="UniProtKB-SubCell"/>
</dbReference>
<reference evidence="11" key="1">
    <citation type="submission" date="2021-01" db="EMBL/GenBank/DDBJ databases">
        <authorList>
            <person name="Corre E."/>
            <person name="Pelletier E."/>
            <person name="Niang G."/>
            <person name="Scheremetjew M."/>
            <person name="Finn R."/>
            <person name="Kale V."/>
            <person name="Holt S."/>
            <person name="Cochrane G."/>
            <person name="Meng A."/>
            <person name="Brown T."/>
            <person name="Cohen L."/>
        </authorList>
    </citation>
    <scope>NUCLEOTIDE SEQUENCE</scope>
    <source>
        <strain evidence="11">Grunow 1884</strain>
    </source>
</reference>
<keyword evidence="5 9" id="KW-0904">Protein phosphatase</keyword>
<evidence type="ECO:0000256" key="4">
    <source>
        <dbReference type="ARBA" id="ARBA00022801"/>
    </source>
</evidence>
<dbReference type="Gene3D" id="3.40.50.2300">
    <property type="match status" value="2"/>
</dbReference>
<dbReference type="GO" id="GO:0006397">
    <property type="term" value="P:mRNA processing"/>
    <property type="evidence" value="ECO:0007669"/>
    <property type="project" value="UniProtKB-KW"/>
</dbReference>
<dbReference type="EMBL" id="HBGO01033662">
    <property type="protein sequence ID" value="CAD9358438.1"/>
    <property type="molecule type" value="Transcribed_RNA"/>
</dbReference>
<dbReference type="GO" id="GO:0004722">
    <property type="term" value="F:protein serine/threonine phosphatase activity"/>
    <property type="evidence" value="ECO:0007669"/>
    <property type="project" value="UniProtKB-UniRule"/>
</dbReference>
<feature type="compositionally biased region" description="Basic residues" evidence="10">
    <location>
        <begin position="8"/>
        <end position="17"/>
    </location>
</feature>
<gene>
    <name evidence="11" type="ORF">OSIN01602_LOCUS19420</name>
</gene>
<dbReference type="AlphaFoldDB" id="A0A7S2A5S7"/>
<organism evidence="11">
    <name type="scientific">Trieres chinensis</name>
    <name type="common">Marine centric diatom</name>
    <name type="synonym">Odontella sinensis</name>
    <dbReference type="NCBI Taxonomy" id="1514140"/>
    <lineage>
        <taxon>Eukaryota</taxon>
        <taxon>Sar</taxon>
        <taxon>Stramenopiles</taxon>
        <taxon>Ochrophyta</taxon>
        <taxon>Bacillariophyta</taxon>
        <taxon>Mediophyceae</taxon>
        <taxon>Biddulphiophycidae</taxon>
        <taxon>Eupodiscales</taxon>
        <taxon>Parodontellaceae</taxon>
        <taxon>Trieres</taxon>
    </lineage>
</organism>